<dbReference type="AlphaFoldDB" id="A0A7X6DME1"/>
<dbReference type="EMBL" id="VTOW01000001">
    <property type="protein sequence ID" value="NKE69855.1"/>
    <property type="molecule type" value="Genomic_DNA"/>
</dbReference>
<reference evidence="1 2" key="1">
    <citation type="journal article" date="2020" name="Nature">
        <title>Bacterial chemolithoautotrophy via manganese oxidation.</title>
        <authorList>
            <person name="Yu H."/>
            <person name="Leadbetter J.R."/>
        </authorList>
    </citation>
    <scope>NUCLEOTIDE SEQUENCE [LARGE SCALE GENOMIC DNA]</scope>
    <source>
        <strain evidence="1 2">Mn-1</strain>
    </source>
</reference>
<keyword evidence="2" id="KW-1185">Reference proteome</keyword>
<dbReference type="Proteomes" id="UP000534783">
    <property type="component" value="Unassembled WGS sequence"/>
</dbReference>
<comment type="caution">
    <text evidence="1">The sequence shown here is derived from an EMBL/GenBank/DDBJ whole genome shotgun (WGS) entry which is preliminary data.</text>
</comment>
<evidence type="ECO:0000313" key="2">
    <source>
        <dbReference type="Proteomes" id="UP000534783"/>
    </source>
</evidence>
<dbReference type="RefSeq" id="WP_168058138.1">
    <property type="nucleotide sequence ID" value="NZ_VTOW01000001.1"/>
</dbReference>
<gene>
    <name evidence="1" type="ORF">MNODULE_03720</name>
</gene>
<evidence type="ECO:0000313" key="1">
    <source>
        <dbReference type="EMBL" id="NKE69855.1"/>
    </source>
</evidence>
<protein>
    <submittedName>
        <fullName evidence="1">Uncharacterized protein</fullName>
    </submittedName>
</protein>
<name>A0A7X6DME1_9BACT</name>
<organism evidence="1 2">
    <name type="scientific">Candidatus Manganitrophus noduliformans</name>
    <dbReference type="NCBI Taxonomy" id="2606439"/>
    <lineage>
        <taxon>Bacteria</taxon>
        <taxon>Pseudomonadati</taxon>
        <taxon>Nitrospirota</taxon>
        <taxon>Nitrospiria</taxon>
        <taxon>Candidatus Troglogloeales</taxon>
        <taxon>Candidatus Manganitrophaceae</taxon>
        <taxon>Candidatus Manganitrophus</taxon>
    </lineage>
</organism>
<accession>A0A7X6DME1</accession>
<proteinExistence type="predicted"/>
<sequence>MEKHEQIVKIKTNEENPEPIELVVEEIIKVSEAFQRIGKSRAKKELIVLLLHDAVTGVRKTDIRKILDVAPCLAEIYLKPK</sequence>